<keyword evidence="1" id="KW-0175">Coiled coil</keyword>
<proteinExistence type="predicted"/>
<organism evidence="2 3">
    <name type="scientific">Basidiobolus ranarum</name>
    <dbReference type="NCBI Taxonomy" id="34480"/>
    <lineage>
        <taxon>Eukaryota</taxon>
        <taxon>Fungi</taxon>
        <taxon>Fungi incertae sedis</taxon>
        <taxon>Zoopagomycota</taxon>
        <taxon>Entomophthoromycotina</taxon>
        <taxon>Basidiobolomycetes</taxon>
        <taxon>Basidiobolales</taxon>
        <taxon>Basidiobolaceae</taxon>
        <taxon>Basidiobolus</taxon>
    </lineage>
</organism>
<evidence type="ECO:0000313" key="3">
    <source>
        <dbReference type="Proteomes" id="UP001479436"/>
    </source>
</evidence>
<comment type="caution">
    <text evidence="2">The sequence shown here is derived from an EMBL/GenBank/DDBJ whole genome shotgun (WGS) entry which is preliminary data.</text>
</comment>
<reference evidence="2 3" key="1">
    <citation type="submission" date="2023-04" db="EMBL/GenBank/DDBJ databases">
        <title>Genome of Basidiobolus ranarum AG-B5.</title>
        <authorList>
            <person name="Stajich J.E."/>
            <person name="Carter-House D."/>
            <person name="Gryganskyi A."/>
        </authorList>
    </citation>
    <scope>NUCLEOTIDE SEQUENCE [LARGE SCALE GENOMIC DNA]</scope>
    <source>
        <strain evidence="2 3">AG-B5</strain>
    </source>
</reference>
<name>A0ABR2WLD1_9FUNG</name>
<dbReference type="Pfam" id="PF17254">
    <property type="entry name" value="DUF5321"/>
    <property type="match status" value="1"/>
</dbReference>
<dbReference type="Proteomes" id="UP001479436">
    <property type="component" value="Unassembled WGS sequence"/>
</dbReference>
<gene>
    <name evidence="2" type="ORF">K7432_012162</name>
</gene>
<feature type="coiled-coil region" evidence="1">
    <location>
        <begin position="70"/>
        <end position="104"/>
    </location>
</feature>
<keyword evidence="3" id="KW-1185">Reference proteome</keyword>
<protein>
    <submittedName>
        <fullName evidence="2">Uncharacterized protein</fullName>
    </submittedName>
</protein>
<accession>A0ABR2WLD1</accession>
<dbReference type="EMBL" id="JASJQH010001022">
    <property type="protein sequence ID" value="KAK9762271.1"/>
    <property type="molecule type" value="Genomic_DNA"/>
</dbReference>
<sequence length="142" mass="16611">MNFTRLSIRRPPMIALSHFRSGKLPNSMHVRRLNMPSLRLDTKEQISRLTLPFLLCTVLGSFSVNLLWTRMEHQEYKEKMELKVQLLEERLQQLQNGEISTEEDLSNSTKNNKLELPIVIPKAKIQTPEETVRDPTKPRSFI</sequence>
<evidence type="ECO:0000313" key="2">
    <source>
        <dbReference type="EMBL" id="KAK9762271.1"/>
    </source>
</evidence>
<evidence type="ECO:0000256" key="1">
    <source>
        <dbReference type="SAM" id="Coils"/>
    </source>
</evidence>
<dbReference type="InterPro" id="IPR035213">
    <property type="entry name" value="DUF5321"/>
</dbReference>